<dbReference type="PROSITE" id="PS01106">
    <property type="entry name" value="RIBOSOMAL_L18E"/>
    <property type="match status" value="1"/>
</dbReference>
<gene>
    <name evidence="6" type="ORF">MGAL_10B006662</name>
</gene>
<dbReference type="AlphaFoldDB" id="A0A8B6FZD9"/>
<dbReference type="PANTHER" id="PTHR10934:SF2">
    <property type="entry name" value="LARGE RIBOSOMAL SUBUNIT PROTEIN EL18"/>
    <property type="match status" value="1"/>
</dbReference>
<dbReference type="Pfam" id="PF17135">
    <property type="entry name" value="Ribosomal_L18"/>
    <property type="match status" value="1"/>
</dbReference>
<comment type="similarity">
    <text evidence="1">Belongs to the eukaryotic ribosomal protein eL18 family.</text>
</comment>
<keyword evidence="7" id="KW-1185">Reference proteome</keyword>
<sequence length="188" mass="21661">MGIDITHRFDRKTGRKEPKSQDIYLRLLVKLYRFLARRTNAKFNKIVLKRLFMSKTNRPPLSLARLVRLMKKKGRDNKTAVVVGTITDDVRIMEIPKIKVCALRVTERARARILKAGGEIMTFDQLALKSPRGKNTVIVQGRRKARESYRYFGAATGVPHSHTAPLVRSKGRKFERARGRRKSRGYKA</sequence>
<proteinExistence type="inferred from homology"/>
<evidence type="ECO:0000259" key="5">
    <source>
        <dbReference type="Pfam" id="PF17135"/>
    </source>
</evidence>
<evidence type="ECO:0000313" key="6">
    <source>
        <dbReference type="EMBL" id="VDI56626.1"/>
    </source>
</evidence>
<feature type="compositionally biased region" description="Basic residues" evidence="4">
    <location>
        <begin position="178"/>
        <end position="188"/>
    </location>
</feature>
<dbReference type="PANTHER" id="PTHR10934">
    <property type="entry name" value="60S RIBOSOMAL PROTEIN L18"/>
    <property type="match status" value="1"/>
</dbReference>
<dbReference type="Proteomes" id="UP000596742">
    <property type="component" value="Unassembled WGS sequence"/>
</dbReference>
<name>A0A8B6FZD9_MYTGA</name>
<evidence type="ECO:0000256" key="2">
    <source>
        <dbReference type="ARBA" id="ARBA00022980"/>
    </source>
</evidence>
<dbReference type="InterPro" id="IPR021132">
    <property type="entry name" value="Ribosomal_eL18/eL18-A/B/_CS"/>
</dbReference>
<dbReference type="SUPFAM" id="SSF52080">
    <property type="entry name" value="Ribosomal proteins L15p and L18e"/>
    <property type="match status" value="1"/>
</dbReference>
<feature type="region of interest" description="Disordered" evidence="4">
    <location>
        <begin position="169"/>
        <end position="188"/>
    </location>
</feature>
<protein>
    <submittedName>
        <fullName evidence="6">Large subunit ribosomal protein L18e</fullName>
    </submittedName>
</protein>
<dbReference type="GO" id="GO:0003723">
    <property type="term" value="F:RNA binding"/>
    <property type="evidence" value="ECO:0007669"/>
    <property type="project" value="TreeGrafter"/>
</dbReference>
<dbReference type="GO" id="GO:0003735">
    <property type="term" value="F:structural constituent of ribosome"/>
    <property type="evidence" value="ECO:0007669"/>
    <property type="project" value="InterPro"/>
</dbReference>
<dbReference type="InterPro" id="IPR036227">
    <property type="entry name" value="Ribosomal_uL15/eL18_sf"/>
</dbReference>
<dbReference type="EMBL" id="UYJE01007637">
    <property type="protein sequence ID" value="VDI56626.1"/>
    <property type="molecule type" value="Genomic_DNA"/>
</dbReference>
<dbReference type="FunFam" id="3.100.10.10:FF:000001">
    <property type="entry name" value="60S ribosomal protein L18"/>
    <property type="match status" value="1"/>
</dbReference>
<dbReference type="InterPro" id="IPR000039">
    <property type="entry name" value="Ribosomal_eL18"/>
</dbReference>
<dbReference type="GO" id="GO:0006412">
    <property type="term" value="P:translation"/>
    <property type="evidence" value="ECO:0007669"/>
    <property type="project" value="InterPro"/>
</dbReference>
<evidence type="ECO:0000256" key="1">
    <source>
        <dbReference type="ARBA" id="ARBA00006815"/>
    </source>
</evidence>
<accession>A0A8B6FZD9</accession>
<dbReference type="Gene3D" id="3.100.10.10">
    <property type="match status" value="1"/>
</dbReference>
<keyword evidence="2 6" id="KW-0689">Ribosomal protein</keyword>
<comment type="caution">
    <text evidence="6">The sequence shown here is derived from an EMBL/GenBank/DDBJ whole genome shotgun (WGS) entry which is preliminary data.</text>
</comment>
<evidence type="ECO:0000256" key="4">
    <source>
        <dbReference type="SAM" id="MobiDB-lite"/>
    </source>
</evidence>
<feature type="domain" description="Large ribosomal subunit protein uL15/eL18" evidence="5">
    <location>
        <begin position="2"/>
        <end position="187"/>
    </location>
</feature>
<dbReference type="InterPro" id="IPR021131">
    <property type="entry name" value="Ribosomal_uL15/eL18"/>
</dbReference>
<evidence type="ECO:0000256" key="3">
    <source>
        <dbReference type="ARBA" id="ARBA00023274"/>
    </source>
</evidence>
<reference evidence="6" key="1">
    <citation type="submission" date="2018-11" db="EMBL/GenBank/DDBJ databases">
        <authorList>
            <person name="Alioto T."/>
            <person name="Alioto T."/>
        </authorList>
    </citation>
    <scope>NUCLEOTIDE SEQUENCE</scope>
</reference>
<keyword evidence="3" id="KW-0687">Ribonucleoprotein</keyword>
<evidence type="ECO:0000313" key="7">
    <source>
        <dbReference type="Proteomes" id="UP000596742"/>
    </source>
</evidence>
<dbReference type="GO" id="GO:0022625">
    <property type="term" value="C:cytosolic large ribosomal subunit"/>
    <property type="evidence" value="ECO:0007669"/>
    <property type="project" value="TreeGrafter"/>
</dbReference>
<dbReference type="OrthoDB" id="6353017at2759"/>
<organism evidence="6 7">
    <name type="scientific">Mytilus galloprovincialis</name>
    <name type="common">Mediterranean mussel</name>
    <dbReference type="NCBI Taxonomy" id="29158"/>
    <lineage>
        <taxon>Eukaryota</taxon>
        <taxon>Metazoa</taxon>
        <taxon>Spiralia</taxon>
        <taxon>Lophotrochozoa</taxon>
        <taxon>Mollusca</taxon>
        <taxon>Bivalvia</taxon>
        <taxon>Autobranchia</taxon>
        <taxon>Pteriomorphia</taxon>
        <taxon>Mytilida</taxon>
        <taxon>Mytiloidea</taxon>
        <taxon>Mytilidae</taxon>
        <taxon>Mytilinae</taxon>
        <taxon>Mytilus</taxon>
    </lineage>
</organism>